<evidence type="ECO:0000256" key="3">
    <source>
        <dbReference type="HAMAP-Rule" id="MF_01830"/>
    </source>
</evidence>
<dbReference type="EMBL" id="VRLR01000008">
    <property type="protein sequence ID" value="TXK79893.1"/>
    <property type="molecule type" value="Genomic_DNA"/>
</dbReference>
<evidence type="ECO:0000313" key="5">
    <source>
        <dbReference type="Proteomes" id="UP000321814"/>
    </source>
</evidence>
<dbReference type="GO" id="GO:0016829">
    <property type="term" value="F:lyase activity"/>
    <property type="evidence" value="ECO:0007669"/>
    <property type="project" value="UniProtKB-KW"/>
</dbReference>
<dbReference type="EC" id="4.2.1.-" evidence="3"/>
<dbReference type="NCBIfam" id="NF003969">
    <property type="entry name" value="PRK05463.1"/>
    <property type="match status" value="1"/>
</dbReference>
<gene>
    <name evidence="4" type="ORF">FU839_12530</name>
</gene>
<keyword evidence="2 3" id="KW-0456">Lyase</keyword>
<evidence type="ECO:0000256" key="2">
    <source>
        <dbReference type="ARBA" id="ARBA00023239"/>
    </source>
</evidence>
<dbReference type="Pfam" id="PF07286">
    <property type="entry name" value="D-Glu_cyclase"/>
    <property type="match status" value="1"/>
</dbReference>
<name>A0A5C8LV18_9GAMM</name>
<proteinExistence type="inferred from homology"/>
<dbReference type="InterPro" id="IPR009906">
    <property type="entry name" value="D-Glu_cyclase"/>
</dbReference>
<sequence length="260" mass="28416">MNSLSPYQLRQQIRTGLFSGQTSGLASGYVQCNMAILSQSWAAEFLLFCQRNPKACPLVAVSEPGQFLLPELGKDIDLRTDLPGYRIFRHGKLTDEVQNISALWRQDLVSFLIGCSFSFEDALIAAGLEIRHISEGKNVPMYNTNLPCVPAGRFSGTMVVSMRPMKPADAIRAIQICSRFPAVHGAPVHFGAPEAIGIFDLRSPDYGDAVSIQQDEVPVFWACGVTPQAVITQAKPEFCITHSPGHMLVTDLLNTSLASF</sequence>
<accession>A0A5C8LV18</accession>
<dbReference type="PANTHER" id="PTHR32022:SF10">
    <property type="entry name" value="D-GLUTAMATE CYCLASE, MITOCHONDRIAL"/>
    <property type="match status" value="1"/>
</dbReference>
<dbReference type="Gene3D" id="3.40.1640.10">
    <property type="entry name" value="PSTPO5379-like"/>
    <property type="match status" value="1"/>
</dbReference>
<dbReference type="InterPro" id="IPR016938">
    <property type="entry name" value="UPF0317"/>
</dbReference>
<dbReference type="Gene3D" id="3.30.2040.10">
    <property type="entry name" value="PSTPO5379-like domain"/>
    <property type="match status" value="1"/>
</dbReference>
<organism evidence="4 5">
    <name type="scientific">Rheinheimera tangshanensis</name>
    <dbReference type="NCBI Taxonomy" id="400153"/>
    <lineage>
        <taxon>Bacteria</taxon>
        <taxon>Pseudomonadati</taxon>
        <taxon>Pseudomonadota</taxon>
        <taxon>Gammaproteobacteria</taxon>
        <taxon>Chromatiales</taxon>
        <taxon>Chromatiaceae</taxon>
        <taxon>Rheinheimera</taxon>
    </lineage>
</organism>
<dbReference type="Proteomes" id="UP000321814">
    <property type="component" value="Unassembled WGS sequence"/>
</dbReference>
<reference evidence="4 5" key="1">
    <citation type="submission" date="2019-08" db="EMBL/GenBank/DDBJ databases">
        <title>Draft genome analysis of Rheinheimera tangshanensis isolated from the roots of fresh rice plants (Oryza sativa).</title>
        <authorList>
            <person name="Yu Q."/>
            <person name="Qi Y."/>
            <person name="Zhang H."/>
            <person name="Pu J."/>
        </authorList>
    </citation>
    <scope>NUCLEOTIDE SEQUENCE [LARGE SCALE GENOMIC DNA]</scope>
    <source>
        <strain evidence="4 5">JA3-B52</strain>
    </source>
</reference>
<dbReference type="RefSeq" id="WP_147904640.1">
    <property type="nucleotide sequence ID" value="NZ_BAAAGC010000005.1"/>
</dbReference>
<keyword evidence="5" id="KW-1185">Reference proteome</keyword>
<dbReference type="OrthoDB" id="149585at2"/>
<evidence type="ECO:0000313" key="4">
    <source>
        <dbReference type="EMBL" id="TXK79893.1"/>
    </source>
</evidence>
<dbReference type="AlphaFoldDB" id="A0A5C8LV18"/>
<dbReference type="SUPFAM" id="SSF160920">
    <property type="entry name" value="PSTPO5379-like"/>
    <property type="match status" value="1"/>
</dbReference>
<protein>
    <recommendedName>
        <fullName evidence="3">Putative hydro-lyase FU839_12530</fullName>
        <ecNumber evidence="3">4.2.1.-</ecNumber>
    </recommendedName>
</protein>
<dbReference type="PIRSF" id="PIRSF029755">
    <property type="entry name" value="UCP029755"/>
    <property type="match status" value="1"/>
</dbReference>
<dbReference type="InterPro" id="IPR038021">
    <property type="entry name" value="Putative_hydro-lyase"/>
</dbReference>
<comment type="caution">
    <text evidence="4">The sequence shown here is derived from an EMBL/GenBank/DDBJ whole genome shotgun (WGS) entry which is preliminary data.</text>
</comment>
<dbReference type="PANTHER" id="PTHR32022">
    <property type="entry name" value="D-GLUTAMATE CYCLASE, MITOCHONDRIAL"/>
    <property type="match status" value="1"/>
</dbReference>
<evidence type="ECO:0000256" key="1">
    <source>
        <dbReference type="ARBA" id="ARBA00007896"/>
    </source>
</evidence>
<comment type="similarity">
    <text evidence="1 3">Belongs to the D-glutamate cyclase family.</text>
</comment>
<dbReference type="FunFam" id="3.30.2040.10:FF:000001">
    <property type="entry name" value="D-glutamate cyclase, mitochondrial"/>
    <property type="match status" value="1"/>
</dbReference>
<dbReference type="HAMAP" id="MF_01830">
    <property type="entry name" value="Hydro_lyase"/>
    <property type="match status" value="1"/>
</dbReference>